<sequence>MMQAELRIQFKLRHQITIIMILQFSSEGSLTRKAKEPKQLPGNEASFYHTGRRNQSSCSASVLHLQQNTTYQTMPFVIVRHDKRRKIDQSNNITNGTKKVRISLIDEIGREQLQNFI</sequence>
<organism evidence="1 2">
    <name type="scientific">Catharanthus roseus</name>
    <name type="common">Madagascar periwinkle</name>
    <name type="synonym">Vinca rosea</name>
    <dbReference type="NCBI Taxonomy" id="4058"/>
    <lineage>
        <taxon>Eukaryota</taxon>
        <taxon>Viridiplantae</taxon>
        <taxon>Streptophyta</taxon>
        <taxon>Embryophyta</taxon>
        <taxon>Tracheophyta</taxon>
        <taxon>Spermatophyta</taxon>
        <taxon>Magnoliopsida</taxon>
        <taxon>eudicotyledons</taxon>
        <taxon>Gunneridae</taxon>
        <taxon>Pentapetalae</taxon>
        <taxon>asterids</taxon>
        <taxon>lamiids</taxon>
        <taxon>Gentianales</taxon>
        <taxon>Apocynaceae</taxon>
        <taxon>Rauvolfioideae</taxon>
        <taxon>Vinceae</taxon>
        <taxon>Catharanthinae</taxon>
        <taxon>Catharanthus</taxon>
    </lineage>
</organism>
<proteinExistence type="predicted"/>
<accession>A0ACB9ZXX5</accession>
<keyword evidence="2" id="KW-1185">Reference proteome</keyword>
<dbReference type="EMBL" id="CM044707">
    <property type="protein sequence ID" value="KAI5653351.1"/>
    <property type="molecule type" value="Genomic_DNA"/>
</dbReference>
<comment type="caution">
    <text evidence="1">The sequence shown here is derived from an EMBL/GenBank/DDBJ whole genome shotgun (WGS) entry which is preliminary data.</text>
</comment>
<reference evidence="2" key="1">
    <citation type="journal article" date="2023" name="Nat. Plants">
        <title>Single-cell RNA sequencing provides a high-resolution roadmap for understanding the multicellular compartmentation of specialized metabolism.</title>
        <authorList>
            <person name="Sun S."/>
            <person name="Shen X."/>
            <person name="Li Y."/>
            <person name="Li Y."/>
            <person name="Wang S."/>
            <person name="Li R."/>
            <person name="Zhang H."/>
            <person name="Shen G."/>
            <person name="Guo B."/>
            <person name="Wei J."/>
            <person name="Xu J."/>
            <person name="St-Pierre B."/>
            <person name="Chen S."/>
            <person name="Sun C."/>
        </authorList>
    </citation>
    <scope>NUCLEOTIDE SEQUENCE [LARGE SCALE GENOMIC DNA]</scope>
</reference>
<name>A0ACB9ZXX5_CATRO</name>
<protein>
    <submittedName>
        <fullName evidence="1">Uncharacterized protein</fullName>
    </submittedName>
</protein>
<gene>
    <name evidence="1" type="ORF">M9H77_30538</name>
</gene>
<dbReference type="Proteomes" id="UP001060085">
    <property type="component" value="Linkage Group LG07"/>
</dbReference>
<evidence type="ECO:0000313" key="2">
    <source>
        <dbReference type="Proteomes" id="UP001060085"/>
    </source>
</evidence>
<evidence type="ECO:0000313" key="1">
    <source>
        <dbReference type="EMBL" id="KAI5653351.1"/>
    </source>
</evidence>